<name>A0ACC0WGF9_9STRA</name>
<protein>
    <submittedName>
        <fullName evidence="1">Uncharacterized protein</fullName>
    </submittedName>
</protein>
<gene>
    <name evidence="1" type="ORF">PsorP6_012633</name>
</gene>
<evidence type="ECO:0000313" key="2">
    <source>
        <dbReference type="Proteomes" id="UP001163321"/>
    </source>
</evidence>
<accession>A0ACC0WGF9</accession>
<proteinExistence type="predicted"/>
<dbReference type="Proteomes" id="UP001163321">
    <property type="component" value="Chromosome 13"/>
</dbReference>
<comment type="caution">
    <text evidence="1">The sequence shown here is derived from an EMBL/GenBank/DDBJ whole genome shotgun (WGS) entry which is preliminary data.</text>
</comment>
<keyword evidence="2" id="KW-1185">Reference proteome</keyword>
<sequence>MVASSCDGVPEFGNAAAHEQALCNRCTLGNPFSHTSGSGVKTQIPFELVHSDVMGPIKPVSKGGTKYIVRFIDDYTRMVYVYPIKAKSEVFDRFKAFLAMVETQHDGRVG</sequence>
<dbReference type="EMBL" id="CM047592">
    <property type="protein sequence ID" value="KAI9917173.1"/>
    <property type="molecule type" value="Genomic_DNA"/>
</dbReference>
<evidence type="ECO:0000313" key="1">
    <source>
        <dbReference type="EMBL" id="KAI9917173.1"/>
    </source>
</evidence>
<organism evidence="1 2">
    <name type="scientific">Peronosclerospora sorghi</name>
    <dbReference type="NCBI Taxonomy" id="230839"/>
    <lineage>
        <taxon>Eukaryota</taxon>
        <taxon>Sar</taxon>
        <taxon>Stramenopiles</taxon>
        <taxon>Oomycota</taxon>
        <taxon>Peronosporomycetes</taxon>
        <taxon>Peronosporales</taxon>
        <taxon>Peronosporaceae</taxon>
        <taxon>Peronosclerospora</taxon>
    </lineage>
</organism>
<reference evidence="1 2" key="1">
    <citation type="journal article" date="2022" name="bioRxiv">
        <title>The genome of the oomycete Peronosclerospora sorghi, a cosmopolitan pathogen of maize and sorghum, is inflated with dispersed pseudogenes.</title>
        <authorList>
            <person name="Fletcher K."/>
            <person name="Martin F."/>
            <person name="Isakeit T."/>
            <person name="Cavanaugh K."/>
            <person name="Magill C."/>
            <person name="Michelmore R."/>
        </authorList>
    </citation>
    <scope>NUCLEOTIDE SEQUENCE [LARGE SCALE GENOMIC DNA]</scope>
    <source>
        <strain evidence="1">P6</strain>
    </source>
</reference>